<dbReference type="GO" id="GO:0005886">
    <property type="term" value="C:plasma membrane"/>
    <property type="evidence" value="ECO:0007669"/>
    <property type="project" value="UniProtKB-SubCell"/>
</dbReference>
<keyword evidence="5 6" id="KW-0472">Membrane</keyword>
<evidence type="ECO:0000256" key="6">
    <source>
        <dbReference type="SAM" id="Phobius"/>
    </source>
</evidence>
<evidence type="ECO:0000259" key="7">
    <source>
        <dbReference type="Pfam" id="PF13396"/>
    </source>
</evidence>
<dbReference type="RefSeq" id="WP_083261064.1">
    <property type="nucleotide sequence ID" value="NZ_CP014143.1"/>
</dbReference>
<evidence type="ECO:0000256" key="5">
    <source>
        <dbReference type="ARBA" id="ARBA00023136"/>
    </source>
</evidence>
<dbReference type="EMBL" id="CP014143">
    <property type="protein sequence ID" value="AOS98657.1"/>
    <property type="molecule type" value="Genomic_DNA"/>
</dbReference>
<reference evidence="9" key="1">
    <citation type="submission" date="2016-01" db="EMBL/GenBank/DDBJ databases">
        <title>Complete genome sequence of Microbulbifer sp. CCB-MM1, a halophile isolated from Matang Mangrove Forest, Perak.</title>
        <authorList>
            <person name="Moh T.H."/>
            <person name="Dinesh B."/>
            <person name="Lau N.-S."/>
            <person name="Go F."/>
            <person name="Alexander Chong S.-C."/>
        </authorList>
    </citation>
    <scope>NUCLEOTIDE SEQUENCE [LARGE SCALE GENOMIC DNA]</scope>
    <source>
        <strain evidence="9">CCB-MM1</strain>
    </source>
</reference>
<keyword evidence="2" id="KW-1003">Cell membrane</keyword>
<sequence>MEGILGVLIFIADIYAIIKILQSSASGLKKLVWVLIVLLLPVIGLIIWFFAGPGSKGR</sequence>
<gene>
    <name evidence="8" type="ORF">AUP74_03291</name>
</gene>
<evidence type="ECO:0000256" key="2">
    <source>
        <dbReference type="ARBA" id="ARBA00022475"/>
    </source>
</evidence>
<feature type="transmembrane region" description="Helical" evidence="6">
    <location>
        <begin position="32"/>
        <end position="51"/>
    </location>
</feature>
<dbReference type="KEGG" id="micc:AUP74_03291"/>
<dbReference type="AlphaFoldDB" id="A0A1C9WC07"/>
<proteinExistence type="predicted"/>
<keyword evidence="9" id="KW-1185">Reference proteome</keyword>
<dbReference type="Proteomes" id="UP000095672">
    <property type="component" value="Chromosome"/>
</dbReference>
<keyword evidence="4 6" id="KW-1133">Transmembrane helix</keyword>
<evidence type="ECO:0000313" key="9">
    <source>
        <dbReference type="Proteomes" id="UP000095672"/>
    </source>
</evidence>
<keyword evidence="3 6" id="KW-0812">Transmembrane</keyword>
<name>A0A1C9WC07_9GAMM</name>
<accession>A0A1C9WC07</accession>
<dbReference type="PATRIC" id="fig|1769779.3.peg.3274"/>
<protein>
    <recommendedName>
        <fullName evidence="7">Cardiolipin synthase N-terminal domain-containing protein</fullName>
    </recommendedName>
</protein>
<dbReference type="InterPro" id="IPR027379">
    <property type="entry name" value="CLS_N"/>
</dbReference>
<evidence type="ECO:0000256" key="1">
    <source>
        <dbReference type="ARBA" id="ARBA00004651"/>
    </source>
</evidence>
<comment type="subcellular location">
    <subcellularLocation>
        <location evidence="1">Cell membrane</location>
        <topology evidence="1">Multi-pass membrane protein</topology>
    </subcellularLocation>
</comment>
<dbReference type="Pfam" id="PF13396">
    <property type="entry name" value="PLDc_N"/>
    <property type="match status" value="1"/>
</dbReference>
<organism evidence="8 9">
    <name type="scientific">Microbulbifer aggregans</name>
    <dbReference type="NCBI Taxonomy" id="1769779"/>
    <lineage>
        <taxon>Bacteria</taxon>
        <taxon>Pseudomonadati</taxon>
        <taxon>Pseudomonadota</taxon>
        <taxon>Gammaproteobacteria</taxon>
        <taxon>Cellvibrionales</taxon>
        <taxon>Microbulbiferaceae</taxon>
        <taxon>Microbulbifer</taxon>
    </lineage>
</organism>
<evidence type="ECO:0000313" key="8">
    <source>
        <dbReference type="EMBL" id="AOS98657.1"/>
    </source>
</evidence>
<dbReference type="STRING" id="1769779.AUP74_03291"/>
<evidence type="ECO:0000256" key="4">
    <source>
        <dbReference type="ARBA" id="ARBA00022989"/>
    </source>
</evidence>
<evidence type="ECO:0000256" key="3">
    <source>
        <dbReference type="ARBA" id="ARBA00022692"/>
    </source>
</evidence>
<feature type="domain" description="Cardiolipin synthase N-terminal" evidence="7">
    <location>
        <begin position="11"/>
        <end position="53"/>
    </location>
</feature>